<evidence type="ECO:0000259" key="3">
    <source>
        <dbReference type="PROSITE" id="PS51755"/>
    </source>
</evidence>
<evidence type="ECO:0000256" key="2">
    <source>
        <dbReference type="PROSITE-ProRule" id="PRU01091"/>
    </source>
</evidence>
<feature type="DNA-binding region" description="OmpR/PhoB-type" evidence="2">
    <location>
        <begin position="207"/>
        <end position="304"/>
    </location>
</feature>
<comment type="caution">
    <text evidence="4">The sequence shown here is derived from an EMBL/GenBank/DDBJ whole genome shotgun (WGS) entry which is preliminary data.</text>
</comment>
<dbReference type="GO" id="GO:0003677">
    <property type="term" value="F:DNA binding"/>
    <property type="evidence" value="ECO:0007669"/>
    <property type="project" value="UniProtKB-KW"/>
</dbReference>
<dbReference type="SUPFAM" id="SSF46894">
    <property type="entry name" value="C-terminal effector domain of the bipartite response regulators"/>
    <property type="match status" value="1"/>
</dbReference>
<reference evidence="4 5" key="1">
    <citation type="submission" date="2019-06" db="EMBL/GenBank/DDBJ databases">
        <title>Spirosoma utsteinense sp. nov. isolated from Antarctic ice-free soils.</title>
        <authorList>
            <person name="Tahon G."/>
        </authorList>
    </citation>
    <scope>NUCLEOTIDE SEQUENCE [LARGE SCALE GENOMIC DNA]</scope>
    <source>
        <strain evidence="4 5">LMG 31447</strain>
    </source>
</reference>
<gene>
    <name evidence="4" type="ORF">FH603_2341</name>
</gene>
<feature type="domain" description="OmpR/PhoB-type" evidence="3">
    <location>
        <begin position="207"/>
        <end position="304"/>
    </location>
</feature>
<dbReference type="InterPro" id="IPR016032">
    <property type="entry name" value="Sig_transdc_resp-reg_C-effctor"/>
</dbReference>
<dbReference type="CDD" id="cd00383">
    <property type="entry name" value="trans_reg_C"/>
    <property type="match status" value="1"/>
</dbReference>
<organism evidence="4 5">
    <name type="scientific">Spirosoma utsteinense</name>
    <dbReference type="NCBI Taxonomy" id="2585773"/>
    <lineage>
        <taxon>Bacteria</taxon>
        <taxon>Pseudomonadati</taxon>
        <taxon>Bacteroidota</taxon>
        <taxon>Cytophagia</taxon>
        <taxon>Cytophagales</taxon>
        <taxon>Cytophagaceae</taxon>
        <taxon>Spirosoma</taxon>
    </lineage>
</organism>
<dbReference type="Pfam" id="PF00486">
    <property type="entry name" value="Trans_reg_C"/>
    <property type="match status" value="1"/>
</dbReference>
<dbReference type="SMART" id="SM00862">
    <property type="entry name" value="Trans_reg_C"/>
    <property type="match status" value="1"/>
</dbReference>
<accession>A0ABR6W6Q6</accession>
<dbReference type="InterPro" id="IPR001867">
    <property type="entry name" value="OmpR/PhoB-type_DNA-bd"/>
</dbReference>
<dbReference type="Gene3D" id="1.10.10.10">
    <property type="entry name" value="Winged helix-like DNA-binding domain superfamily/Winged helix DNA-binding domain"/>
    <property type="match status" value="1"/>
</dbReference>
<dbReference type="Proteomes" id="UP000700732">
    <property type="component" value="Unassembled WGS sequence"/>
</dbReference>
<evidence type="ECO:0000313" key="4">
    <source>
        <dbReference type="EMBL" id="MBC3791833.1"/>
    </source>
</evidence>
<dbReference type="EMBL" id="VFIA01000012">
    <property type="protein sequence ID" value="MBC3791833.1"/>
    <property type="molecule type" value="Genomic_DNA"/>
</dbReference>
<proteinExistence type="predicted"/>
<evidence type="ECO:0000313" key="5">
    <source>
        <dbReference type="Proteomes" id="UP000700732"/>
    </source>
</evidence>
<keyword evidence="1 2" id="KW-0238">DNA-binding</keyword>
<dbReference type="PROSITE" id="PS51755">
    <property type="entry name" value="OMPR_PHOB"/>
    <property type="match status" value="1"/>
</dbReference>
<sequence>MKFAQTPLSRILIGSLALLLVTVLFVRFIQSTSGQDEAQSNDSRQYRARKINLALRRTAHHLLRLAGDSTSRIPAVEQPNPHTFRVSFSRSFNYDSLPALLQASLQIHAVAGPYDVAVLDCARGKLQLGYSHRDLMSSGPVPCTGRSMTAGCYVLQVTFEPLAPASPPSMRWPLIALAGLLTGVAFIMWRRSAQTSEPEVQPVSSMDSAIRFGQSQLDVASQRLMSGSSLHNLTYRETKLLRLLVSHPNELLERNQILKLVWEDEGITVGRSVDVFISRLRKLLQNDPTIRIAAVHGVGYRLEVLSEANPK</sequence>
<name>A0ABR6W6Q6_9BACT</name>
<evidence type="ECO:0000256" key="1">
    <source>
        <dbReference type="ARBA" id="ARBA00023125"/>
    </source>
</evidence>
<dbReference type="RefSeq" id="WP_186737619.1">
    <property type="nucleotide sequence ID" value="NZ_VFIA01000012.1"/>
</dbReference>
<dbReference type="InterPro" id="IPR036388">
    <property type="entry name" value="WH-like_DNA-bd_sf"/>
</dbReference>
<protein>
    <submittedName>
        <fullName evidence="4">DNA-binding winged helix-turn-helix (WHTH) protein</fullName>
    </submittedName>
</protein>
<keyword evidence="5" id="KW-1185">Reference proteome</keyword>